<dbReference type="SUPFAM" id="SSF46689">
    <property type="entry name" value="Homeodomain-like"/>
    <property type="match status" value="1"/>
</dbReference>
<dbReference type="PROSITE" id="PS50977">
    <property type="entry name" value="HTH_TETR_2"/>
    <property type="match status" value="1"/>
</dbReference>
<comment type="function">
    <text evidence="1">Represses transcription of the icaADBC operon necessary for biofilm production.</text>
</comment>
<evidence type="ECO:0000313" key="12">
    <source>
        <dbReference type="EMBL" id="UQW81676.1"/>
    </source>
</evidence>
<keyword evidence="14" id="KW-1185">Reference proteome</keyword>
<evidence type="ECO:0000256" key="8">
    <source>
        <dbReference type="ARBA" id="ARBA00030200"/>
    </source>
</evidence>
<evidence type="ECO:0000256" key="3">
    <source>
        <dbReference type="ARBA" id="ARBA00014341"/>
    </source>
</evidence>
<dbReference type="GO" id="GO:0003677">
    <property type="term" value="F:DNA binding"/>
    <property type="evidence" value="ECO:0007669"/>
    <property type="project" value="UniProtKB-UniRule"/>
</dbReference>
<feature type="domain" description="HTH tetR-type" evidence="10">
    <location>
        <begin position="3"/>
        <end position="63"/>
    </location>
</feature>
<dbReference type="InterPro" id="IPR009057">
    <property type="entry name" value="Homeodomain-like_sf"/>
</dbReference>
<reference evidence="11" key="1">
    <citation type="journal article" date="2017" name="Appl. Environ. Microbiol.">
        <title>Staphylococcus edaphicus sp. nov., isolated in Antarctica, harbours mecC gene and genomic islands with suspected role in adaptation to extreme environment.</title>
        <authorList>
            <person name="Pantucek R."/>
            <person name="Sedlacek I."/>
            <person name="Indrakova A."/>
            <person name="Vrbovska V."/>
            <person name="Maslanova I."/>
            <person name="Kovarovic V."/>
            <person name="Svec P."/>
            <person name="Kralova S."/>
            <person name="Kristofova L."/>
            <person name="Keklakova J."/>
            <person name="Petras P."/>
            <person name="Doskar J."/>
        </authorList>
    </citation>
    <scope>NUCLEOTIDE SEQUENCE</scope>
    <source>
        <strain evidence="11">CCM 8730</strain>
    </source>
</reference>
<keyword evidence="6 9" id="KW-0238">DNA-binding</keyword>
<evidence type="ECO:0000313" key="13">
    <source>
        <dbReference type="Proteomes" id="UP000223828"/>
    </source>
</evidence>
<evidence type="ECO:0000256" key="6">
    <source>
        <dbReference type="ARBA" id="ARBA00023125"/>
    </source>
</evidence>
<accession>A0A2C6U4E9</accession>
<reference evidence="12" key="4">
    <citation type="submission" date="2022-03" db="EMBL/GenBank/DDBJ databases">
        <title>Complete Genome Sequence of Staphylococcus edaphicus strain CCM 8731.</title>
        <authorList>
            <person name="Rimmer C.O."/>
            <person name="Thomas J.C."/>
        </authorList>
    </citation>
    <scope>NUCLEOTIDE SEQUENCE</scope>
    <source>
        <strain evidence="12">CCM 8731</strain>
    </source>
</reference>
<dbReference type="AlphaFoldDB" id="A0A2C6U4E9"/>
<dbReference type="OrthoDB" id="509229at2"/>
<protein>
    <recommendedName>
        <fullName evidence="3">Biofilm operon icaADBC HTH-type negative transcriptional regulator IcaR</fullName>
    </recommendedName>
    <alternativeName>
        <fullName evidence="8">Intercellular adhesion protein R</fullName>
    </alternativeName>
</protein>
<dbReference type="PANTHER" id="PTHR43479">
    <property type="entry name" value="ACREF/ENVCD OPERON REPRESSOR-RELATED"/>
    <property type="match status" value="1"/>
</dbReference>
<sequence length="191" mass="22657">MKLGVKEKIVENAISLFSENGYEGTTLNQIANSVDIKKASLYYHYASKEEIYRSCVNACINYFTTFIEETKKNSLYSIEDLQTFLYDFIFNIDEKYIRLYLQLSYAPYQFKDEFLKQIKYVHQSLDSYIAEYYKNITFKVTQDEFTSIILMFLESWYLKCCFIHRYGILQSSKSSFSNELSSLLNIIYLSK</sequence>
<proteinExistence type="predicted"/>
<feature type="DNA-binding region" description="H-T-H motif" evidence="9">
    <location>
        <begin position="26"/>
        <end position="45"/>
    </location>
</feature>
<dbReference type="InterPro" id="IPR041646">
    <property type="entry name" value="IcaR_C"/>
</dbReference>
<dbReference type="PANTHER" id="PTHR43479:SF11">
    <property type="entry name" value="ACREF_ENVCD OPERON REPRESSOR-RELATED"/>
    <property type="match status" value="1"/>
</dbReference>
<evidence type="ECO:0000256" key="2">
    <source>
        <dbReference type="ARBA" id="ARBA00011738"/>
    </source>
</evidence>
<dbReference type="Pfam" id="PF18665">
    <property type="entry name" value="TetR_C_37"/>
    <property type="match status" value="1"/>
</dbReference>
<comment type="subunit">
    <text evidence="2">Homodimer.</text>
</comment>
<evidence type="ECO:0000256" key="7">
    <source>
        <dbReference type="ARBA" id="ARBA00023163"/>
    </source>
</evidence>
<evidence type="ECO:0000256" key="9">
    <source>
        <dbReference type="PROSITE-ProRule" id="PRU00335"/>
    </source>
</evidence>
<keyword evidence="5" id="KW-0805">Transcription regulation</keyword>
<evidence type="ECO:0000256" key="1">
    <source>
        <dbReference type="ARBA" id="ARBA00002291"/>
    </source>
</evidence>
<keyword evidence="4" id="KW-0678">Repressor</keyword>
<evidence type="ECO:0000313" key="11">
    <source>
        <dbReference type="EMBL" id="PHK48752.1"/>
    </source>
</evidence>
<name>A0A2C6U4E9_9STAP</name>
<dbReference type="RefSeq" id="WP_099091181.1">
    <property type="nucleotide sequence ID" value="NZ_CP093217.1"/>
</dbReference>
<evidence type="ECO:0000313" key="14">
    <source>
        <dbReference type="Proteomes" id="UP001056588"/>
    </source>
</evidence>
<dbReference type="PRINTS" id="PR00455">
    <property type="entry name" value="HTHTETR"/>
</dbReference>
<organism evidence="11 13">
    <name type="scientific">Staphylococcus edaphicus</name>
    <dbReference type="NCBI Taxonomy" id="1955013"/>
    <lineage>
        <taxon>Bacteria</taxon>
        <taxon>Bacillati</taxon>
        <taxon>Bacillota</taxon>
        <taxon>Bacilli</taxon>
        <taxon>Bacillales</taxon>
        <taxon>Staphylococcaceae</taxon>
        <taxon>Staphylococcus</taxon>
    </lineage>
</organism>
<dbReference type="InterPro" id="IPR050624">
    <property type="entry name" value="HTH-type_Tx_Regulator"/>
</dbReference>
<reference evidence="11" key="3">
    <citation type="submission" date="2017-10" db="EMBL/GenBank/DDBJ databases">
        <authorList>
            <person name="Vrbovska V."/>
            <person name="Kovarovic V."/>
            <person name="Indrakova A."/>
        </authorList>
    </citation>
    <scope>NUCLEOTIDE SEQUENCE</scope>
    <source>
        <strain evidence="11">CCM 8730</strain>
    </source>
</reference>
<gene>
    <name evidence="11" type="ORF">BTJ66_12000</name>
    <name evidence="12" type="ORF">MNY58_00750</name>
</gene>
<keyword evidence="7" id="KW-0804">Transcription</keyword>
<reference evidence="13" key="2">
    <citation type="submission" date="2017-10" db="EMBL/GenBank/DDBJ databases">
        <title>Staphylococcus edaphicus sp. nov., isolated in Antarctica, harbouring mecC gene and genomic islands essential in adaptation to extreme environment.</title>
        <authorList>
            <person name="Pantucek R."/>
            <person name="Sedlacek I."/>
            <person name="Indrakova A."/>
            <person name="Vrbovska V."/>
            <person name="Maslanova I."/>
            <person name="Kovarovic V."/>
            <person name="Svec P."/>
            <person name="Kralova S."/>
            <person name="Kristofova L."/>
            <person name="Keklakova J."/>
            <person name="Petras P."/>
            <person name="Doskar J."/>
        </authorList>
    </citation>
    <scope>NUCLEOTIDE SEQUENCE [LARGE SCALE GENOMIC DNA]</scope>
    <source>
        <strain evidence="13">CCM 5085</strain>
    </source>
</reference>
<evidence type="ECO:0000256" key="4">
    <source>
        <dbReference type="ARBA" id="ARBA00022491"/>
    </source>
</evidence>
<dbReference type="Gene3D" id="1.10.357.10">
    <property type="entry name" value="Tetracycline Repressor, domain 2"/>
    <property type="match status" value="1"/>
</dbReference>
<evidence type="ECO:0000256" key="5">
    <source>
        <dbReference type="ARBA" id="ARBA00023015"/>
    </source>
</evidence>
<dbReference type="Pfam" id="PF00440">
    <property type="entry name" value="TetR_N"/>
    <property type="match status" value="1"/>
</dbReference>
<dbReference type="EMBL" id="MRZN01000025">
    <property type="protein sequence ID" value="PHK48752.1"/>
    <property type="molecule type" value="Genomic_DNA"/>
</dbReference>
<dbReference type="Proteomes" id="UP001056588">
    <property type="component" value="Chromosome"/>
</dbReference>
<dbReference type="InterPro" id="IPR001647">
    <property type="entry name" value="HTH_TetR"/>
</dbReference>
<evidence type="ECO:0000259" key="10">
    <source>
        <dbReference type="PROSITE" id="PS50977"/>
    </source>
</evidence>
<dbReference type="EMBL" id="CP093217">
    <property type="protein sequence ID" value="UQW81676.1"/>
    <property type="molecule type" value="Genomic_DNA"/>
</dbReference>
<dbReference type="Proteomes" id="UP000223828">
    <property type="component" value="Unassembled WGS sequence"/>
</dbReference>